<dbReference type="RefSeq" id="WP_118926903.1">
    <property type="nucleotide sequence ID" value="NZ_QXGH01000024.1"/>
</dbReference>
<evidence type="ECO:0000256" key="1">
    <source>
        <dbReference type="SAM" id="MobiDB-lite"/>
    </source>
</evidence>
<organism evidence="2 3">
    <name type="scientific">Nocardioides immobilis</name>
    <dbReference type="NCBI Taxonomy" id="2049295"/>
    <lineage>
        <taxon>Bacteria</taxon>
        <taxon>Bacillati</taxon>
        <taxon>Actinomycetota</taxon>
        <taxon>Actinomycetes</taxon>
        <taxon>Propionibacteriales</taxon>
        <taxon>Nocardioidaceae</taxon>
        <taxon>Nocardioides</taxon>
    </lineage>
</organism>
<protein>
    <submittedName>
        <fullName evidence="2">Uncharacterized protein</fullName>
    </submittedName>
</protein>
<evidence type="ECO:0000313" key="3">
    <source>
        <dbReference type="Proteomes" id="UP000283644"/>
    </source>
</evidence>
<reference evidence="2 3" key="1">
    <citation type="submission" date="2018-09" db="EMBL/GenBank/DDBJ databases">
        <title>Genome sequencing of Nocardioides immobilis CCTCC AB 2017083 for comparison to Nocardioides silvaticus.</title>
        <authorList>
            <person name="Li C."/>
            <person name="Wang G."/>
        </authorList>
    </citation>
    <scope>NUCLEOTIDE SEQUENCE [LARGE SCALE GENOMIC DNA]</scope>
    <source>
        <strain evidence="2 3">CCTCC AB 2017083</strain>
    </source>
</reference>
<dbReference type="OrthoDB" id="336698at2"/>
<comment type="caution">
    <text evidence="2">The sequence shown here is derived from an EMBL/GenBank/DDBJ whole genome shotgun (WGS) entry which is preliminary data.</text>
</comment>
<dbReference type="EMBL" id="QXGH01000024">
    <property type="protein sequence ID" value="RHW25388.1"/>
    <property type="molecule type" value="Genomic_DNA"/>
</dbReference>
<gene>
    <name evidence="2" type="ORF">D0Z08_19360</name>
</gene>
<feature type="region of interest" description="Disordered" evidence="1">
    <location>
        <begin position="388"/>
        <end position="416"/>
    </location>
</feature>
<evidence type="ECO:0000313" key="2">
    <source>
        <dbReference type="EMBL" id="RHW25388.1"/>
    </source>
</evidence>
<dbReference type="AlphaFoldDB" id="A0A417XYD9"/>
<accession>A0A417XYD9</accession>
<name>A0A417XYD9_9ACTN</name>
<keyword evidence="3" id="KW-1185">Reference proteome</keyword>
<sequence length="605" mass="65127">MVTLQAIYFEPPLAIARLGGAPTPMDNYVWVEDPTIYGVARNVLDPALTFQVLEDGSLLPFVPSVLTFREEGLLKPVAPFFEVHASVVLGADDPEVTQGGQEAGSVVDTALSLDLLKRLGADLSAMSFGVHVANLKAARRTNDPANGFEAYVKVAGTDHAKHPLHAFTPPQPAGEPLVEEGSPVPLGSFQIIRPTPVHVSGADLGTVRVRFTPARGEVYGPPTAVLGQDDATKQFHEIVPEPNRILNPRSTWLSYDGAYENPLWVNPEPWDTYDGADQHSNVSWGVVDDTCDGLITAAVVIGTKRYTASARISVGPPDYAPDRRPFVSLADDLADRDLEPSSLSALLTEAQAPDTQSRLADIFARVWETASLINLDAIRARALAQNKGTITPGAPDSEPPHSEPPHVGKKSMLPDDAPFADANVQAAFPRGVPDPEVGLVFSSLVALAHNPLADEEELIRFLIGRGDRVRDLVRPAYGAFADLRPEVASDDAPDPTFRDPRILRDLLHDMRMPPYMRDEMAQALGLTRRQYAELMTYVAAADAASAAGAGSAPEGARALAAEAAPGWKAFAEFEAPAAFETPARRRIRARLRRMAAAADNSEPQQ</sequence>
<dbReference type="Proteomes" id="UP000283644">
    <property type="component" value="Unassembled WGS sequence"/>
</dbReference>
<proteinExistence type="predicted"/>